<keyword evidence="2" id="KW-0472">Membrane</keyword>
<dbReference type="KEGG" id="pspc:Strain318_000326"/>
<protein>
    <submittedName>
        <fullName evidence="3">CcoQ/FixQ family Cbb3-type cytochrome c oxidase assembly chaperone</fullName>
    </submittedName>
</protein>
<accession>A0AA49JXX4</accession>
<feature type="compositionally biased region" description="Polar residues" evidence="1">
    <location>
        <begin position="57"/>
        <end position="66"/>
    </location>
</feature>
<dbReference type="Proteomes" id="UP001229955">
    <property type="component" value="Chromosome"/>
</dbReference>
<name>A0AA49JSE5_9BACT</name>
<dbReference type="EMBL" id="CP130613">
    <property type="protein sequence ID" value="WKW14001.1"/>
    <property type="molecule type" value="Genomic_DNA"/>
</dbReference>
<dbReference type="RefSeq" id="WP_367886793.1">
    <property type="nucleotide sequence ID" value="NZ_CP130612.1"/>
</dbReference>
<dbReference type="AlphaFoldDB" id="A0AA49JSE5"/>
<evidence type="ECO:0000313" key="5">
    <source>
        <dbReference type="Proteomes" id="UP001229955"/>
    </source>
</evidence>
<accession>A0AA49JSE5</accession>
<evidence type="ECO:0000313" key="3">
    <source>
        <dbReference type="EMBL" id="WKW11091.1"/>
    </source>
</evidence>
<keyword evidence="2" id="KW-0812">Transmembrane</keyword>
<gene>
    <name evidence="3" type="ORF">Strain138_000326</name>
    <name evidence="4" type="ORF">Strain318_000326</name>
</gene>
<dbReference type="Pfam" id="PF05545">
    <property type="entry name" value="FixQ"/>
    <property type="match status" value="1"/>
</dbReference>
<keyword evidence="2" id="KW-1133">Transmembrane helix</keyword>
<sequence>MKLVDVMSASGLSGYAIVALLLFFAAFLMVLAMILAPGSTARMARAAQLPLDDDTRSPQGTGSTNG</sequence>
<evidence type="ECO:0000313" key="4">
    <source>
        <dbReference type="EMBL" id="WKW14001.1"/>
    </source>
</evidence>
<dbReference type="InterPro" id="IPR008621">
    <property type="entry name" value="Cbb3-typ_cyt_oxidase_comp"/>
</dbReference>
<keyword evidence="5" id="KW-1185">Reference proteome</keyword>
<dbReference type="EMBL" id="CP130612">
    <property type="protein sequence ID" value="WKW11091.1"/>
    <property type="molecule type" value="Genomic_DNA"/>
</dbReference>
<evidence type="ECO:0000256" key="1">
    <source>
        <dbReference type="SAM" id="MobiDB-lite"/>
    </source>
</evidence>
<evidence type="ECO:0000256" key="2">
    <source>
        <dbReference type="SAM" id="Phobius"/>
    </source>
</evidence>
<reference evidence="3" key="1">
    <citation type="submission" date="2023-07" db="EMBL/GenBank/DDBJ databases">
        <authorList>
            <person name="Haufschild T."/>
            <person name="Kallscheuer N."/>
            <person name="Hammer J."/>
            <person name="Kohn T."/>
            <person name="Kabuu M."/>
            <person name="Jogler M."/>
            <person name="Wohfarth N."/>
            <person name="Heuer A."/>
            <person name="Rohde M."/>
            <person name="van Teeseling M.C.F."/>
            <person name="Jogler C."/>
        </authorList>
    </citation>
    <scope>NUCLEOTIDE SEQUENCE</scope>
    <source>
        <strain evidence="3">Strain 138</strain>
        <strain evidence="4">Strain 318</strain>
    </source>
</reference>
<feature type="region of interest" description="Disordered" evidence="1">
    <location>
        <begin position="47"/>
        <end position="66"/>
    </location>
</feature>
<feature type="transmembrane region" description="Helical" evidence="2">
    <location>
        <begin position="12"/>
        <end position="36"/>
    </location>
</feature>
<organism evidence="3">
    <name type="scientific">Pseudogemmatithrix spongiicola</name>
    <dbReference type="NCBI Taxonomy" id="3062599"/>
    <lineage>
        <taxon>Bacteria</taxon>
        <taxon>Pseudomonadati</taxon>
        <taxon>Gemmatimonadota</taxon>
        <taxon>Gemmatimonadia</taxon>
        <taxon>Gemmatimonadales</taxon>
        <taxon>Gemmatimonadaceae</taxon>
        <taxon>Pseudogemmatithrix</taxon>
    </lineage>
</organism>
<proteinExistence type="predicted"/>